<evidence type="ECO:0000256" key="1">
    <source>
        <dbReference type="ARBA" id="ARBA00004479"/>
    </source>
</evidence>
<proteinExistence type="predicted"/>
<dbReference type="Proteomes" id="UP000288716">
    <property type="component" value="Unassembled WGS sequence"/>
</dbReference>
<protein>
    <submittedName>
        <fullName evidence="5">Plexin domain-containing protein 1-like isoform X1</fullName>
    </submittedName>
</protein>
<sequence length="105" mass="12248">MKVSTEFFIKRKALLEYDRVTLDQNLISSLTAAVLTPRKFCNVVNDCNNCLTTVPQFHCKWCESIKRYSDGVDRYRQQWLDSKCNTQESVACERSDFLRNTTLTP</sequence>
<dbReference type="AlphaFoldDB" id="A0A443RUD2"/>
<evidence type="ECO:0000313" key="6">
    <source>
        <dbReference type="Proteomes" id="UP000288716"/>
    </source>
</evidence>
<keyword evidence="2" id="KW-0812">Transmembrane</keyword>
<dbReference type="EMBL" id="NCKV01032041">
    <property type="protein sequence ID" value="RWS18952.1"/>
    <property type="molecule type" value="Genomic_DNA"/>
</dbReference>
<comment type="subcellular location">
    <subcellularLocation>
        <location evidence="1">Membrane</location>
        <topology evidence="1">Single-pass type I membrane protein</topology>
    </subcellularLocation>
</comment>
<evidence type="ECO:0000256" key="3">
    <source>
        <dbReference type="ARBA" id="ARBA00022729"/>
    </source>
</evidence>
<gene>
    <name evidence="5" type="ORF">B4U80_03143</name>
</gene>
<keyword evidence="6" id="KW-1185">Reference proteome</keyword>
<keyword evidence="4" id="KW-1133">Transmembrane helix</keyword>
<keyword evidence="4" id="KW-0472">Membrane</keyword>
<evidence type="ECO:0000313" key="5">
    <source>
        <dbReference type="EMBL" id="RWS18952.1"/>
    </source>
</evidence>
<keyword evidence="3" id="KW-0732">Signal</keyword>
<dbReference type="PANTHER" id="PTHR13055">
    <property type="entry name" value="TUMOR ENDOTHELIAL MARKER 7 RELATED"/>
    <property type="match status" value="1"/>
</dbReference>
<evidence type="ECO:0000256" key="2">
    <source>
        <dbReference type="ARBA" id="ARBA00022692"/>
    </source>
</evidence>
<comment type="caution">
    <text evidence="5">The sequence shown here is derived from an EMBL/GenBank/DDBJ whole genome shotgun (WGS) entry which is preliminary data.</text>
</comment>
<name>A0A443RUD2_9ACAR</name>
<reference evidence="5 6" key="1">
    <citation type="journal article" date="2018" name="Gigascience">
        <title>Genomes of trombidid mites reveal novel predicted allergens and laterally-transferred genes associated with secondary metabolism.</title>
        <authorList>
            <person name="Dong X."/>
            <person name="Chaisiri K."/>
            <person name="Xia D."/>
            <person name="Armstrong S.D."/>
            <person name="Fang Y."/>
            <person name="Donnelly M.J."/>
            <person name="Kadowaki T."/>
            <person name="McGarry J.W."/>
            <person name="Darby A.C."/>
            <person name="Makepeace B.L."/>
        </authorList>
    </citation>
    <scope>NUCLEOTIDE SEQUENCE [LARGE SCALE GENOMIC DNA]</scope>
    <source>
        <strain evidence="5">UoL-UT</strain>
    </source>
</reference>
<dbReference type="GO" id="GO:0016020">
    <property type="term" value="C:membrane"/>
    <property type="evidence" value="ECO:0007669"/>
    <property type="project" value="UniProtKB-SubCell"/>
</dbReference>
<dbReference type="InterPro" id="IPR031152">
    <property type="entry name" value="PLXDC"/>
</dbReference>
<dbReference type="PANTHER" id="PTHR13055:SF12">
    <property type="entry name" value="LD40707P"/>
    <property type="match status" value="1"/>
</dbReference>
<dbReference type="OrthoDB" id="6285106at2759"/>
<dbReference type="VEuPathDB" id="VectorBase:LDEU013088"/>
<evidence type="ECO:0000256" key="4">
    <source>
        <dbReference type="ARBA" id="ARBA00022989"/>
    </source>
</evidence>
<organism evidence="5 6">
    <name type="scientific">Leptotrombidium deliense</name>
    <dbReference type="NCBI Taxonomy" id="299467"/>
    <lineage>
        <taxon>Eukaryota</taxon>
        <taxon>Metazoa</taxon>
        <taxon>Ecdysozoa</taxon>
        <taxon>Arthropoda</taxon>
        <taxon>Chelicerata</taxon>
        <taxon>Arachnida</taxon>
        <taxon>Acari</taxon>
        <taxon>Acariformes</taxon>
        <taxon>Trombidiformes</taxon>
        <taxon>Prostigmata</taxon>
        <taxon>Anystina</taxon>
        <taxon>Parasitengona</taxon>
        <taxon>Trombiculoidea</taxon>
        <taxon>Trombiculidae</taxon>
        <taxon>Leptotrombidium</taxon>
    </lineage>
</organism>
<accession>A0A443RUD2</accession>